<dbReference type="RefSeq" id="XP_004036695.1">
    <property type="nucleotide sequence ID" value="XM_004036647.1"/>
</dbReference>
<dbReference type="Proteomes" id="UP000008983">
    <property type="component" value="Unassembled WGS sequence"/>
</dbReference>
<accession>G0QPZ4</accession>
<dbReference type="GeneID" id="14908873"/>
<evidence type="ECO:0000313" key="2">
    <source>
        <dbReference type="EMBL" id="EGR32709.1"/>
    </source>
</evidence>
<reference evidence="2 3" key="1">
    <citation type="submission" date="2011-07" db="EMBL/GenBank/DDBJ databases">
        <authorList>
            <person name="Coyne R."/>
            <person name="Brami D."/>
            <person name="Johnson J."/>
            <person name="Hostetler J."/>
            <person name="Hannick L."/>
            <person name="Clark T."/>
            <person name="Cassidy-Hanley D."/>
            <person name="Inman J."/>
        </authorList>
    </citation>
    <scope>NUCLEOTIDE SEQUENCE [LARGE SCALE GENOMIC DNA]</scope>
    <source>
        <strain evidence="2 3">G5</strain>
    </source>
</reference>
<dbReference type="AlphaFoldDB" id="G0QPZ4"/>
<dbReference type="InParanoid" id="G0QPZ4"/>
<evidence type="ECO:0000256" key="1">
    <source>
        <dbReference type="SAM" id="MobiDB-lite"/>
    </source>
</evidence>
<feature type="compositionally biased region" description="Basic and acidic residues" evidence="1">
    <location>
        <begin position="75"/>
        <end position="86"/>
    </location>
</feature>
<dbReference type="EMBL" id="GL983594">
    <property type="protein sequence ID" value="EGR32709.1"/>
    <property type="molecule type" value="Genomic_DNA"/>
</dbReference>
<proteinExistence type="predicted"/>
<protein>
    <submittedName>
        <fullName evidence="2">Uncharacterized protein</fullName>
    </submittedName>
</protein>
<organism evidence="2 3">
    <name type="scientific">Ichthyophthirius multifiliis</name>
    <name type="common">White spot disease agent</name>
    <name type="synonym">Ich</name>
    <dbReference type="NCBI Taxonomy" id="5932"/>
    <lineage>
        <taxon>Eukaryota</taxon>
        <taxon>Sar</taxon>
        <taxon>Alveolata</taxon>
        <taxon>Ciliophora</taxon>
        <taxon>Intramacronucleata</taxon>
        <taxon>Oligohymenophorea</taxon>
        <taxon>Hymenostomatida</taxon>
        <taxon>Ophryoglenina</taxon>
        <taxon>Ichthyophthirius</taxon>
    </lineage>
</organism>
<keyword evidence="3" id="KW-1185">Reference proteome</keyword>
<name>G0QPZ4_ICHMU</name>
<evidence type="ECO:0000313" key="3">
    <source>
        <dbReference type="Proteomes" id="UP000008983"/>
    </source>
</evidence>
<feature type="region of interest" description="Disordered" evidence="1">
    <location>
        <begin position="58"/>
        <end position="88"/>
    </location>
</feature>
<gene>
    <name evidence="2" type="ORF">IMG5_073250</name>
</gene>
<feature type="compositionally biased region" description="Acidic residues" evidence="1">
    <location>
        <begin position="58"/>
        <end position="74"/>
    </location>
</feature>
<sequence>MTIQLYLNLEKLQEINLILNQFAKLSYIGQSQKKQVSFESQQQQKGIIKYKKMQLQEEQEENKEEYEEEQELEEELQKKENLKNKDNQQTFLKKPEDIYFLDDPEIITIRKRREERRIRSELREIGKKKSSNNNKENEKDCYIDQYERHEKLDCVFAGYRI</sequence>